<dbReference type="GO" id="GO:0016791">
    <property type="term" value="F:phosphatase activity"/>
    <property type="evidence" value="ECO:0007669"/>
    <property type="project" value="TreeGrafter"/>
</dbReference>
<dbReference type="InterPro" id="IPR004843">
    <property type="entry name" value="Calcineurin-like_PHP"/>
</dbReference>
<dbReference type="OrthoDB" id="10267127at2759"/>
<dbReference type="AlphaFoldDB" id="A0A367YKZ7"/>
<gene>
    <name evidence="4" type="ORF">Cantr_02146</name>
</gene>
<evidence type="ECO:0000313" key="5">
    <source>
        <dbReference type="Proteomes" id="UP000253472"/>
    </source>
</evidence>
<evidence type="ECO:0000313" key="4">
    <source>
        <dbReference type="EMBL" id="RCK66420.1"/>
    </source>
</evidence>
<dbReference type="GO" id="GO:0000298">
    <property type="term" value="F:endopolyphosphatase activity"/>
    <property type="evidence" value="ECO:0007669"/>
    <property type="project" value="TreeGrafter"/>
</dbReference>
<dbReference type="PANTHER" id="PTHR42850">
    <property type="entry name" value="METALLOPHOSPHOESTERASE"/>
    <property type="match status" value="1"/>
</dbReference>
<dbReference type="EMBL" id="QLNQ01000015">
    <property type="protein sequence ID" value="RCK66420.1"/>
    <property type="molecule type" value="Genomic_DNA"/>
</dbReference>
<organism evidence="4 5">
    <name type="scientific">Candida viswanathii</name>
    <dbReference type="NCBI Taxonomy" id="5486"/>
    <lineage>
        <taxon>Eukaryota</taxon>
        <taxon>Fungi</taxon>
        <taxon>Dikarya</taxon>
        <taxon>Ascomycota</taxon>
        <taxon>Saccharomycotina</taxon>
        <taxon>Pichiomycetes</taxon>
        <taxon>Debaryomycetaceae</taxon>
        <taxon>Candida/Lodderomyces clade</taxon>
        <taxon>Candida</taxon>
    </lineage>
</organism>
<dbReference type="GO" id="GO:0005737">
    <property type="term" value="C:cytoplasm"/>
    <property type="evidence" value="ECO:0007669"/>
    <property type="project" value="TreeGrafter"/>
</dbReference>
<dbReference type="PANTHER" id="PTHR42850:SF4">
    <property type="entry name" value="ZINC-DEPENDENT ENDOPOLYPHOSPHATASE"/>
    <property type="match status" value="1"/>
</dbReference>
<dbReference type="Proteomes" id="UP000253472">
    <property type="component" value="Unassembled WGS sequence"/>
</dbReference>
<dbReference type="Pfam" id="PF00149">
    <property type="entry name" value="Metallophos"/>
    <property type="match status" value="1"/>
</dbReference>
<protein>
    <recommendedName>
        <fullName evidence="3">Calcineurin-like phosphoesterase domain-containing protein</fullName>
    </recommendedName>
</protein>
<proteinExistence type="predicted"/>
<evidence type="ECO:0000256" key="2">
    <source>
        <dbReference type="SAM" id="Phobius"/>
    </source>
</evidence>
<keyword evidence="5" id="KW-1185">Reference proteome</keyword>
<dbReference type="CDD" id="cd00144">
    <property type="entry name" value="MPP_PPP_family"/>
    <property type="match status" value="1"/>
</dbReference>
<keyword evidence="2" id="KW-0812">Transmembrane</keyword>
<feature type="region of interest" description="Disordered" evidence="1">
    <location>
        <begin position="1"/>
        <end position="31"/>
    </location>
</feature>
<dbReference type="STRING" id="5486.A0A367YKZ7"/>
<evidence type="ECO:0000256" key="1">
    <source>
        <dbReference type="SAM" id="MobiDB-lite"/>
    </source>
</evidence>
<keyword evidence="2" id="KW-0472">Membrane</keyword>
<dbReference type="GO" id="GO:0006798">
    <property type="term" value="P:polyphosphate catabolic process"/>
    <property type="evidence" value="ECO:0007669"/>
    <property type="project" value="TreeGrafter"/>
</dbReference>
<dbReference type="InterPro" id="IPR029052">
    <property type="entry name" value="Metallo-depent_PP-like"/>
</dbReference>
<reference evidence="4 5" key="1">
    <citation type="submission" date="2018-06" db="EMBL/GenBank/DDBJ databases">
        <title>Whole genome sequencing of Candida tropicalis (genome annotated by CSBL at Korea University).</title>
        <authorList>
            <person name="Ahn J."/>
        </authorList>
    </citation>
    <scope>NUCLEOTIDE SEQUENCE [LARGE SCALE GENOMIC DNA]</scope>
    <source>
        <strain evidence="4 5">ATCC 20962</strain>
    </source>
</reference>
<feature type="transmembrane region" description="Helical" evidence="2">
    <location>
        <begin position="51"/>
        <end position="72"/>
    </location>
</feature>
<comment type="caution">
    <text evidence="4">The sequence shown here is derived from an EMBL/GenBank/DDBJ whole genome shotgun (WGS) entry which is preliminary data.</text>
</comment>
<sequence>MKETTPFKKNYKKYTNDEEQQHQQQQRDVADTSDDYYYEDEEYTIGQTTKYVLWTLLVFLTLGMLYFFTVFLPDYFIPEATTLVKIRNISDLQVSLVPDASHPTKKPISRLILIGDIHGHYIELRKLLSKVKYNRKKDHVVVLGDFITKGPDSFKVLDFLIDNEADCVLGNHEYYVLQYYATFHGLDQPEFMYNSPATSPVSASGSFNDDPEFILAKKLTPRYVKYINGCSIMKRVGAVPGGLDGVAVHAGLRPDLTLAGQNPVENLEMRSLIGPYFNESTSDPETPGAKSWSKIYNSKNGEAPADHVVYYGHDAGRGLKLKKYTKGLDSGCDKGGKLSAMVISKLGKKLVEEVVQIKC</sequence>
<keyword evidence="2" id="KW-1133">Transmembrane helix</keyword>
<accession>A0A367YKZ7</accession>
<dbReference type="InterPro" id="IPR050126">
    <property type="entry name" value="Ap4A_hydrolase"/>
</dbReference>
<name>A0A367YKZ7_9ASCO</name>
<evidence type="ECO:0000259" key="3">
    <source>
        <dbReference type="Pfam" id="PF00149"/>
    </source>
</evidence>
<dbReference type="Gene3D" id="3.60.21.10">
    <property type="match status" value="1"/>
</dbReference>
<feature type="domain" description="Calcineurin-like phosphoesterase" evidence="3">
    <location>
        <begin position="110"/>
        <end position="196"/>
    </location>
</feature>
<dbReference type="SUPFAM" id="SSF56300">
    <property type="entry name" value="Metallo-dependent phosphatases"/>
    <property type="match status" value="1"/>
</dbReference>